<dbReference type="InterPro" id="IPR000700">
    <property type="entry name" value="PAS-assoc_C"/>
</dbReference>
<dbReference type="InterPro" id="IPR052162">
    <property type="entry name" value="Sensor_kinase/Photoreceptor"/>
</dbReference>
<evidence type="ECO:0000256" key="6">
    <source>
        <dbReference type="SAM" id="Coils"/>
    </source>
</evidence>
<dbReference type="PROSITE" id="PS50113">
    <property type="entry name" value="PAC"/>
    <property type="match status" value="4"/>
</dbReference>
<evidence type="ECO:0000256" key="5">
    <source>
        <dbReference type="ARBA" id="ARBA00022777"/>
    </source>
</evidence>
<evidence type="ECO:0000313" key="10">
    <source>
        <dbReference type="EMBL" id="OQD41566.1"/>
    </source>
</evidence>
<dbReference type="PANTHER" id="PTHR43304">
    <property type="entry name" value="PHYTOCHROME-LIKE PROTEIN CPH1"/>
    <property type="match status" value="1"/>
</dbReference>
<dbReference type="Gene3D" id="3.30.565.10">
    <property type="entry name" value="Histidine kinase-like ATPase, C-terminal domain"/>
    <property type="match status" value="1"/>
</dbReference>
<dbReference type="InterPro" id="IPR005467">
    <property type="entry name" value="His_kinase_dom"/>
</dbReference>
<dbReference type="InterPro" id="IPR036890">
    <property type="entry name" value="HATPase_C_sf"/>
</dbReference>
<dbReference type="SMART" id="SM00086">
    <property type="entry name" value="PAC"/>
    <property type="match status" value="7"/>
</dbReference>
<reference evidence="10 11" key="1">
    <citation type="submission" date="2016-12" db="EMBL/GenBank/DDBJ databases">
        <authorList>
            <person name="Song W.-J."/>
            <person name="Kurnit D.M."/>
        </authorList>
    </citation>
    <scope>NUCLEOTIDE SEQUENCE [LARGE SCALE GENOMIC DNA]</scope>
    <source>
        <strain evidence="10 11">HSG9</strain>
    </source>
</reference>
<evidence type="ECO:0000259" key="7">
    <source>
        <dbReference type="PROSITE" id="PS50109"/>
    </source>
</evidence>
<dbReference type="InterPro" id="IPR013655">
    <property type="entry name" value="PAS_fold_3"/>
</dbReference>
<evidence type="ECO:0000259" key="8">
    <source>
        <dbReference type="PROSITE" id="PS50112"/>
    </source>
</evidence>
<gene>
    <name evidence="10" type="ORF">BUL40_15270</name>
</gene>
<dbReference type="NCBIfam" id="TIGR00229">
    <property type="entry name" value="sensory_box"/>
    <property type="match status" value="1"/>
</dbReference>
<dbReference type="InterPro" id="IPR036097">
    <property type="entry name" value="HisK_dim/P_sf"/>
</dbReference>
<dbReference type="Pfam" id="PF13426">
    <property type="entry name" value="PAS_9"/>
    <property type="match status" value="1"/>
</dbReference>
<dbReference type="GO" id="GO:0000155">
    <property type="term" value="F:phosphorelay sensor kinase activity"/>
    <property type="evidence" value="ECO:0007669"/>
    <property type="project" value="InterPro"/>
</dbReference>
<dbReference type="CDD" id="cd00130">
    <property type="entry name" value="PAS"/>
    <property type="match status" value="3"/>
</dbReference>
<keyword evidence="4" id="KW-0808">Transferase</keyword>
<dbReference type="RefSeq" id="WP_080319941.1">
    <property type="nucleotide sequence ID" value="NZ_MTBC01000013.1"/>
</dbReference>
<dbReference type="SMART" id="SM00091">
    <property type="entry name" value="PAS"/>
    <property type="match status" value="3"/>
</dbReference>
<dbReference type="PRINTS" id="PR00344">
    <property type="entry name" value="BCTRLSENSOR"/>
</dbReference>
<evidence type="ECO:0000259" key="9">
    <source>
        <dbReference type="PROSITE" id="PS50113"/>
    </source>
</evidence>
<name>A0A1V6LNL2_9FLAO</name>
<dbReference type="InterPro" id="IPR004358">
    <property type="entry name" value="Sig_transdc_His_kin-like_C"/>
</dbReference>
<dbReference type="EMBL" id="MTBC01000013">
    <property type="protein sequence ID" value="OQD41566.1"/>
    <property type="molecule type" value="Genomic_DNA"/>
</dbReference>
<dbReference type="Gene3D" id="3.30.450.20">
    <property type="entry name" value="PAS domain"/>
    <property type="match status" value="7"/>
</dbReference>
<dbReference type="Gene3D" id="2.10.70.100">
    <property type="match status" value="5"/>
</dbReference>
<keyword evidence="11" id="KW-1185">Reference proteome</keyword>
<evidence type="ECO:0000256" key="2">
    <source>
        <dbReference type="ARBA" id="ARBA00012438"/>
    </source>
</evidence>
<feature type="domain" description="PAC" evidence="9">
    <location>
        <begin position="209"/>
        <end position="261"/>
    </location>
</feature>
<keyword evidence="3" id="KW-0597">Phosphoprotein</keyword>
<keyword evidence="5" id="KW-0418">Kinase</keyword>
<dbReference type="PANTHER" id="PTHR43304:SF1">
    <property type="entry name" value="PAC DOMAIN-CONTAINING PROTEIN"/>
    <property type="match status" value="1"/>
</dbReference>
<dbReference type="Gene3D" id="1.10.287.130">
    <property type="match status" value="1"/>
</dbReference>
<dbReference type="InterPro" id="IPR035965">
    <property type="entry name" value="PAS-like_dom_sf"/>
</dbReference>
<dbReference type="PROSITE" id="PS50112">
    <property type="entry name" value="PAS"/>
    <property type="match status" value="1"/>
</dbReference>
<dbReference type="InterPro" id="IPR003594">
    <property type="entry name" value="HATPase_dom"/>
</dbReference>
<dbReference type="InterPro" id="IPR000014">
    <property type="entry name" value="PAS"/>
</dbReference>
<organism evidence="10 11">
    <name type="scientific">Croceivirga radicis</name>
    <dbReference type="NCBI Taxonomy" id="1929488"/>
    <lineage>
        <taxon>Bacteria</taxon>
        <taxon>Pseudomonadati</taxon>
        <taxon>Bacteroidota</taxon>
        <taxon>Flavobacteriia</taxon>
        <taxon>Flavobacteriales</taxon>
        <taxon>Flavobacteriaceae</taxon>
        <taxon>Croceivirga</taxon>
    </lineage>
</organism>
<dbReference type="SUPFAM" id="SSF55785">
    <property type="entry name" value="PYP-like sensor domain (PAS domain)"/>
    <property type="match status" value="7"/>
</dbReference>
<dbReference type="Pfam" id="PF08447">
    <property type="entry name" value="PAS_3"/>
    <property type="match status" value="5"/>
</dbReference>
<evidence type="ECO:0000313" key="11">
    <source>
        <dbReference type="Proteomes" id="UP000191680"/>
    </source>
</evidence>
<sequence>MFNSPQIQTDKFNKAGKIAKIGIFEYDIAKDLLSWSNGVHEIVEADQGFIPNRENTFSLFQDARSKAIIRNAFNGALTSGEMINVDVEIRTLKGNTKHIWCIAEVDYKDRNPNKIYGIAQDITERKGLEKDLQIQNQQLRFAEKTVAIGYWKWTLPTDEVTWSKNLYSIFEVAPGTPLKFNDAIAKVHPEDLAHVEHCTNNILNTGVFDKFSYRIVLETGVIKHIELQGQTTIDSNNTIVEIIGTAQDITEQIQKEKQLKQKNYQLRKAEKMASIGHWTWNLEEDIALWSDNLYDIYEVEKNTVITLDKFTSFIVDTDKEKVAKNIETAIKTKIFNDIVYQIQLPNGKTKTIKTVGEVKVIENNRVVEMIGTCQDITEQEKKEQLLIQKNHQLNLAEEMAIVGHWSWFPETNSVTWSKNLYKIYGHEKDATISYDTYIGYVYQDDKKYVSDKIRKAFETGIFDNQIYRIQLRNGAIKTIKSVGKVIHNKEGKVIEMLGTCQDITEQVGQQQELIRKNNHLNIAEKLAKIGYYQWNTVTHEIIWSDNLYEIFEHEKGAPITFETYYNYIHEGDRDYVQQQVEAAYAGKKHHDVFHRIQLQNGSVKNIHLVAVGQYNEKNELIEVIGTLQDVTEQEEKTQQLIRNNHLLNTAEQLNNLGHWRLKPNENNEGEWSDNHYRIFGAPIGKKMTFEDVMEYVLPEDHKILLDAYQEIFKSKRFPKHTYKIKTPEGQIKIIEAKGEVILDAKNEITEVLGTVKDISTEHEAEIRFRDLFAATPDAILIANEDGEIQLVNKQAEQFFGYTAQELKEFIVVNLVAKGYRKKSVAYYEAFFKNPKNLTLTDFDDLHLVHKDGRRIPATVTLGPFKVNNQTLAIITLKDITIIKQQEEELLLANAELKESSEKLRIQNRQLEDFTHITSHNLRSPVNNLKTLINFYKETPDQESKDLIFEKLETVSHHLNETLNTLIESLMIKNETNPEKEQLELDVVLRKTTELLAAQIKEKDVEIVSDFSAKQVVCYHKIYLESIFLNLISNSIKYSCPSRKPKVTIKSYIKENKVHLQFTDNGLGIDLKKHGHKVFGLHKVFHRNPEARGIGLFMTKAQIEAMGGTIDVVSEVDKGTTFIINLNNGTDA</sequence>
<keyword evidence="6" id="KW-0175">Coiled coil</keyword>
<dbReference type="InterPro" id="IPR001610">
    <property type="entry name" value="PAC"/>
</dbReference>
<dbReference type="PROSITE" id="PS50109">
    <property type="entry name" value="HIS_KIN"/>
    <property type="match status" value="1"/>
</dbReference>
<feature type="domain" description="PAC" evidence="9">
    <location>
        <begin position="462"/>
        <end position="515"/>
    </location>
</feature>
<evidence type="ECO:0000256" key="1">
    <source>
        <dbReference type="ARBA" id="ARBA00000085"/>
    </source>
</evidence>
<feature type="domain" description="PAS" evidence="8">
    <location>
        <begin position="764"/>
        <end position="806"/>
    </location>
</feature>
<protein>
    <recommendedName>
        <fullName evidence="2">histidine kinase</fullName>
        <ecNumber evidence="2">2.7.13.3</ecNumber>
    </recommendedName>
</protein>
<dbReference type="EC" id="2.7.13.3" evidence="2"/>
<dbReference type="SUPFAM" id="SSF47384">
    <property type="entry name" value="Homodimeric domain of signal transducing histidine kinase"/>
    <property type="match status" value="1"/>
</dbReference>
<feature type="domain" description="Histidine kinase" evidence="7">
    <location>
        <begin position="916"/>
        <end position="1129"/>
    </location>
</feature>
<dbReference type="SMART" id="SM00387">
    <property type="entry name" value="HATPase_c"/>
    <property type="match status" value="1"/>
</dbReference>
<proteinExistence type="predicted"/>
<feature type="domain" description="PAC" evidence="9">
    <location>
        <begin position="590"/>
        <end position="642"/>
    </location>
</feature>
<comment type="catalytic activity">
    <reaction evidence="1">
        <text>ATP + protein L-histidine = ADP + protein N-phospho-L-histidine.</text>
        <dbReference type="EC" id="2.7.13.3"/>
    </reaction>
</comment>
<feature type="coiled-coil region" evidence="6">
    <location>
        <begin position="882"/>
        <end position="913"/>
    </location>
</feature>
<feature type="domain" description="PAC" evidence="9">
    <location>
        <begin position="718"/>
        <end position="770"/>
    </location>
</feature>
<comment type="caution">
    <text evidence="10">The sequence shown here is derived from an EMBL/GenBank/DDBJ whole genome shotgun (WGS) entry which is preliminary data.</text>
</comment>
<dbReference type="SUPFAM" id="SSF55874">
    <property type="entry name" value="ATPase domain of HSP90 chaperone/DNA topoisomerase II/histidine kinase"/>
    <property type="match status" value="1"/>
</dbReference>
<accession>A0A1V6LNL2</accession>
<dbReference type="AlphaFoldDB" id="A0A1V6LNL2"/>
<evidence type="ECO:0000256" key="3">
    <source>
        <dbReference type="ARBA" id="ARBA00022553"/>
    </source>
</evidence>
<evidence type="ECO:0000256" key="4">
    <source>
        <dbReference type="ARBA" id="ARBA00022679"/>
    </source>
</evidence>
<dbReference type="Proteomes" id="UP000191680">
    <property type="component" value="Unassembled WGS sequence"/>
</dbReference>
<dbReference type="Pfam" id="PF02518">
    <property type="entry name" value="HATPase_c"/>
    <property type="match status" value="1"/>
</dbReference>
<dbReference type="OrthoDB" id="5522855at2"/>